<keyword evidence="3" id="KW-1185">Reference proteome</keyword>
<dbReference type="Proteomes" id="UP001603857">
    <property type="component" value="Unassembled WGS sequence"/>
</dbReference>
<name>A0ABD1MDG9_9FABA</name>
<accession>A0ABD1MDG9</accession>
<proteinExistence type="predicted"/>
<gene>
    <name evidence="2" type="ORF">Fmac_014771</name>
</gene>
<dbReference type="AlphaFoldDB" id="A0ABD1MDG9"/>
<feature type="compositionally biased region" description="Basic and acidic residues" evidence="1">
    <location>
        <begin position="1"/>
        <end position="16"/>
    </location>
</feature>
<feature type="region of interest" description="Disordered" evidence="1">
    <location>
        <begin position="1"/>
        <end position="28"/>
    </location>
</feature>
<protein>
    <submittedName>
        <fullName evidence="2">Uncharacterized protein</fullName>
    </submittedName>
</protein>
<organism evidence="2 3">
    <name type="scientific">Flemingia macrophylla</name>
    <dbReference type="NCBI Taxonomy" id="520843"/>
    <lineage>
        <taxon>Eukaryota</taxon>
        <taxon>Viridiplantae</taxon>
        <taxon>Streptophyta</taxon>
        <taxon>Embryophyta</taxon>
        <taxon>Tracheophyta</taxon>
        <taxon>Spermatophyta</taxon>
        <taxon>Magnoliopsida</taxon>
        <taxon>eudicotyledons</taxon>
        <taxon>Gunneridae</taxon>
        <taxon>Pentapetalae</taxon>
        <taxon>rosids</taxon>
        <taxon>fabids</taxon>
        <taxon>Fabales</taxon>
        <taxon>Fabaceae</taxon>
        <taxon>Papilionoideae</taxon>
        <taxon>50 kb inversion clade</taxon>
        <taxon>NPAAA clade</taxon>
        <taxon>indigoferoid/millettioid clade</taxon>
        <taxon>Phaseoleae</taxon>
        <taxon>Flemingia</taxon>
    </lineage>
</organism>
<sequence>MHVTNARKEALSRGEGGEDEETLDQETVQDQFILVRPRAYIQFPDLATPKNGFHYEICVLNTITAQATQFQTINQSSTDSKSQKVRNSQFLNPTRTMHRLSIPESQKFTVLESHKNLNSPLRTPSQAYMP</sequence>
<evidence type="ECO:0000256" key="1">
    <source>
        <dbReference type="SAM" id="MobiDB-lite"/>
    </source>
</evidence>
<evidence type="ECO:0000313" key="3">
    <source>
        <dbReference type="Proteomes" id="UP001603857"/>
    </source>
</evidence>
<reference evidence="2 3" key="1">
    <citation type="submission" date="2024-08" db="EMBL/GenBank/DDBJ databases">
        <title>Insights into the chromosomal genome structure of Flemingia macrophylla.</title>
        <authorList>
            <person name="Ding Y."/>
            <person name="Zhao Y."/>
            <person name="Bi W."/>
            <person name="Wu M."/>
            <person name="Zhao G."/>
            <person name="Gong Y."/>
            <person name="Li W."/>
            <person name="Zhang P."/>
        </authorList>
    </citation>
    <scope>NUCLEOTIDE SEQUENCE [LARGE SCALE GENOMIC DNA]</scope>
    <source>
        <strain evidence="2">DYQJB</strain>
        <tissue evidence="2">Leaf</tissue>
    </source>
</reference>
<comment type="caution">
    <text evidence="2">The sequence shown here is derived from an EMBL/GenBank/DDBJ whole genome shotgun (WGS) entry which is preliminary data.</text>
</comment>
<dbReference type="EMBL" id="JBGMDY010000005">
    <property type="protein sequence ID" value="KAL2333558.1"/>
    <property type="molecule type" value="Genomic_DNA"/>
</dbReference>
<evidence type="ECO:0000313" key="2">
    <source>
        <dbReference type="EMBL" id="KAL2333558.1"/>
    </source>
</evidence>